<dbReference type="InterPro" id="IPR016161">
    <property type="entry name" value="Ald_DH/histidinol_DH"/>
</dbReference>
<comment type="similarity">
    <text evidence="1">Belongs to the aldehyde dehydrogenase family.</text>
</comment>
<keyword evidence="7" id="KW-1185">Reference proteome</keyword>
<dbReference type="STRING" id="1440774.Y900_028910"/>
<evidence type="ECO:0000313" key="7">
    <source>
        <dbReference type="Proteomes" id="UP000022835"/>
    </source>
</evidence>
<gene>
    <name evidence="6" type="ORF">Y900_028910</name>
</gene>
<keyword evidence="2" id="KW-0560">Oxidoreductase</keyword>
<evidence type="ECO:0000256" key="3">
    <source>
        <dbReference type="ARBA" id="ARBA00024226"/>
    </source>
</evidence>
<proteinExistence type="inferred from homology"/>
<dbReference type="SUPFAM" id="SSF53720">
    <property type="entry name" value="ALDH-like"/>
    <property type="match status" value="1"/>
</dbReference>
<dbReference type="InterPro" id="IPR015590">
    <property type="entry name" value="Aldehyde_DH_dom"/>
</dbReference>
<evidence type="ECO:0000256" key="2">
    <source>
        <dbReference type="ARBA" id="ARBA00023002"/>
    </source>
</evidence>
<dbReference type="AlphaFoldDB" id="A0A064CC93"/>
<dbReference type="Gene3D" id="3.40.309.10">
    <property type="entry name" value="Aldehyde Dehydrogenase, Chain A, domain 2"/>
    <property type="match status" value="1"/>
</dbReference>
<evidence type="ECO:0000259" key="5">
    <source>
        <dbReference type="Pfam" id="PF00171"/>
    </source>
</evidence>
<dbReference type="EC" id="1.2.1.3" evidence="3"/>
<sequence length="461" mass="47970">MTGHQVIDPTTLDLLAEVRFSTPADIDSAARTAAAFLETSWASDSLTRSRALRSWSDEVKNHAAELADALVAQTGKTAREAQREVASCASTLEYYSGMARYVGGRAGTLSDGSEAHVVREPAGVAALIVPYNWPAALLIRDLAPALAAGATAVVKPAPQTSPVTLRLIEIGHTSGIPQEAVSVVVGDREVGENLVQHPQVRTVAFTGSTAVGRTIARLAADGLKRTLLELGGKGTSIVLPDADIPAALSASLAASVITAGQMCMACTRILVHSSCFERAVKYLEAEAGKLIVGDPREHGTQVGPLISANQLAKVGSYLEIARDEGKIVCGGTRIQPGGLPGHFVTPAIVTGLAPTSAVIQDDIFGPVLSVESYDEESEAVALANATAYGLATAVWTTSLDTAMRVGRKIAAGTVWINGYSKNTPELPSGGVKNSGLGRTRGIEGMEEFTVLKSIHFSLASP</sequence>
<dbReference type="InterPro" id="IPR016160">
    <property type="entry name" value="Ald_DH_CS_CYS"/>
</dbReference>
<protein>
    <recommendedName>
        <fullName evidence="3">aldehyde dehydrogenase (NAD(+))</fullName>
        <ecNumber evidence="3">1.2.1.3</ecNumber>
    </recommendedName>
</protein>
<dbReference type="Pfam" id="PF00171">
    <property type="entry name" value="Aldedh"/>
    <property type="match status" value="1"/>
</dbReference>
<reference evidence="6" key="1">
    <citation type="submission" date="2014-05" db="EMBL/GenBank/DDBJ databases">
        <title>Genome sequence of Mycobacterium aromaticivorans strain JS19b1T (= DSM 45407T).</title>
        <authorList>
            <person name="Kwak Y."/>
            <person name="Park G.-S."/>
            <person name="Li Q.X."/>
            <person name="Lee S.-E."/>
            <person name="Shin J.-H."/>
        </authorList>
    </citation>
    <scope>NUCLEOTIDE SEQUENCE [LARGE SCALE GENOMIC DNA]</scope>
    <source>
        <strain evidence="6">JS19b1</strain>
    </source>
</reference>
<evidence type="ECO:0000256" key="4">
    <source>
        <dbReference type="ARBA" id="ARBA00049194"/>
    </source>
</evidence>
<dbReference type="RefSeq" id="WP_051660534.1">
    <property type="nucleotide sequence ID" value="NZ_JALN02000002.1"/>
</dbReference>
<comment type="caution">
    <text evidence="6">The sequence shown here is derived from an EMBL/GenBank/DDBJ whole genome shotgun (WGS) entry which is preliminary data.</text>
</comment>
<dbReference type="GO" id="GO:0004029">
    <property type="term" value="F:aldehyde dehydrogenase (NAD+) activity"/>
    <property type="evidence" value="ECO:0007669"/>
    <property type="project" value="UniProtKB-EC"/>
</dbReference>
<dbReference type="OrthoDB" id="9802947at2"/>
<dbReference type="PANTHER" id="PTHR42804">
    <property type="entry name" value="ALDEHYDE DEHYDROGENASE"/>
    <property type="match status" value="1"/>
</dbReference>
<dbReference type="InterPro" id="IPR016162">
    <property type="entry name" value="Ald_DH_N"/>
</dbReference>
<dbReference type="eggNOG" id="COG1012">
    <property type="taxonomic scope" value="Bacteria"/>
</dbReference>
<accession>A0A064CC93</accession>
<organism evidence="6 7">
    <name type="scientific">Mycolicibacterium aromaticivorans JS19b1 = JCM 16368</name>
    <dbReference type="NCBI Taxonomy" id="1440774"/>
    <lineage>
        <taxon>Bacteria</taxon>
        <taxon>Bacillati</taxon>
        <taxon>Actinomycetota</taxon>
        <taxon>Actinomycetes</taxon>
        <taxon>Mycobacteriales</taxon>
        <taxon>Mycobacteriaceae</taxon>
        <taxon>Mycolicibacterium</taxon>
    </lineage>
</organism>
<dbReference type="PANTHER" id="PTHR42804:SF1">
    <property type="entry name" value="ALDEHYDE DEHYDROGENASE-RELATED"/>
    <property type="match status" value="1"/>
</dbReference>
<dbReference type="FunFam" id="3.40.605.10:FF:000007">
    <property type="entry name" value="NAD/NADP-dependent betaine aldehyde dehydrogenase"/>
    <property type="match status" value="1"/>
</dbReference>
<comment type="catalytic activity">
    <reaction evidence="4">
        <text>an aldehyde + NAD(+) + H2O = a carboxylate + NADH + 2 H(+)</text>
        <dbReference type="Rhea" id="RHEA:16185"/>
        <dbReference type="ChEBI" id="CHEBI:15377"/>
        <dbReference type="ChEBI" id="CHEBI:15378"/>
        <dbReference type="ChEBI" id="CHEBI:17478"/>
        <dbReference type="ChEBI" id="CHEBI:29067"/>
        <dbReference type="ChEBI" id="CHEBI:57540"/>
        <dbReference type="ChEBI" id="CHEBI:57945"/>
        <dbReference type="EC" id="1.2.1.3"/>
    </reaction>
</comment>
<dbReference type="Proteomes" id="UP000022835">
    <property type="component" value="Unassembled WGS sequence"/>
</dbReference>
<dbReference type="InterPro" id="IPR016163">
    <property type="entry name" value="Ald_DH_C"/>
</dbReference>
<evidence type="ECO:0000313" key="6">
    <source>
        <dbReference type="EMBL" id="KDE97281.1"/>
    </source>
</evidence>
<dbReference type="Gene3D" id="3.40.605.10">
    <property type="entry name" value="Aldehyde Dehydrogenase, Chain A, domain 1"/>
    <property type="match status" value="1"/>
</dbReference>
<feature type="domain" description="Aldehyde dehydrogenase" evidence="5">
    <location>
        <begin position="5"/>
        <end position="454"/>
    </location>
</feature>
<name>A0A064CC93_9MYCO</name>
<dbReference type="PROSITE" id="PS00070">
    <property type="entry name" value="ALDEHYDE_DEHYDR_CYS"/>
    <property type="match status" value="1"/>
</dbReference>
<evidence type="ECO:0000256" key="1">
    <source>
        <dbReference type="ARBA" id="ARBA00009986"/>
    </source>
</evidence>
<dbReference type="EMBL" id="JALN02000002">
    <property type="protein sequence ID" value="KDE97281.1"/>
    <property type="molecule type" value="Genomic_DNA"/>
</dbReference>